<name>A0A0E3P122_9EURY</name>
<gene>
    <name evidence="1" type="ORF">MSSIT_0273</name>
</gene>
<evidence type="ECO:0000313" key="1">
    <source>
        <dbReference type="EMBL" id="AKB26992.1"/>
    </source>
</evidence>
<accession>A0A0E3P122</accession>
<protein>
    <submittedName>
        <fullName evidence="1">Uncharacterized protein</fullName>
    </submittedName>
</protein>
<dbReference type="EMBL" id="CP009506">
    <property type="protein sequence ID" value="AKB26992.1"/>
    <property type="molecule type" value="Genomic_DNA"/>
</dbReference>
<keyword evidence="2" id="KW-1185">Reference proteome</keyword>
<sequence>MNGAELNATSGILLSASADRWGDTGSNGGIVTLTAEDELLNGDVTCDNISSVTVILQNGTSLTGVINEENAGGSVALTLDSTSTWNVTGTSYLKSLIDEDTTLSNIKDNGYTIYYDSNENTNNWLGGETYTLTDGGKLIPLTA</sequence>
<dbReference type="Proteomes" id="UP000033111">
    <property type="component" value="Chromosome"/>
</dbReference>
<dbReference type="AlphaFoldDB" id="A0A0E3P122"/>
<proteinExistence type="predicted"/>
<evidence type="ECO:0000313" key="2">
    <source>
        <dbReference type="Proteomes" id="UP000033111"/>
    </source>
</evidence>
<dbReference type="KEGG" id="msw:MSSIT_0273"/>
<organism evidence="1 2">
    <name type="scientific">Methanosarcina siciliae T4/M</name>
    <dbReference type="NCBI Taxonomy" id="1434120"/>
    <lineage>
        <taxon>Archaea</taxon>
        <taxon>Methanobacteriati</taxon>
        <taxon>Methanobacteriota</taxon>
        <taxon>Stenosarchaea group</taxon>
        <taxon>Methanomicrobia</taxon>
        <taxon>Methanosarcinales</taxon>
        <taxon>Methanosarcinaceae</taxon>
        <taxon>Methanosarcina</taxon>
    </lineage>
</organism>
<dbReference type="PATRIC" id="fig|1434120.4.peg.347"/>
<reference evidence="1 2" key="1">
    <citation type="submission" date="2014-07" db="EMBL/GenBank/DDBJ databases">
        <title>Methanogenic archaea and the global carbon cycle.</title>
        <authorList>
            <person name="Henriksen J.R."/>
            <person name="Luke J."/>
            <person name="Reinhart S."/>
            <person name="Benedict M.N."/>
            <person name="Youngblut N.D."/>
            <person name="Metcalf M.E."/>
            <person name="Whitaker R.J."/>
            <person name="Metcalf W.W."/>
        </authorList>
    </citation>
    <scope>NUCLEOTIDE SEQUENCE [LARGE SCALE GENOMIC DNA]</scope>
    <source>
        <strain evidence="1 2">T4/M</strain>
    </source>
</reference>
<dbReference type="HOGENOM" id="CLU_125306_0_0_2"/>